<sequence length="303" mass="32782">MSFEQLMQNARTIKEKAVDLAYQENDKPVASQRPDRAALERYFAFIEPLFEPFSRIPDPEKYDPLIADISAAMQKVMTQTTPITKLSEDVRFVATNLDKITTDAGYLHDWTGEAAEAFKVNFLDTFKTISVNHFTALSMMKGVLQAHREMWEKARADIDNIAQNTMDAFDHAHGCGKADVSFGFSVLSAVGTALAAVITIGTGGATAPVVAIGAAAAVGNAGLAGKSTSDASTCDSIINSMKQAVADLTNDIHEVETQQMADRVRSLIELMHANKDVLVSARPRLAEMNDRDLVGDNGMGHTG</sequence>
<keyword evidence="2" id="KW-1185">Reference proteome</keyword>
<reference evidence="1 2" key="1">
    <citation type="submission" date="2016-04" db="EMBL/GenBank/DDBJ databases">
        <authorList>
            <person name="Evans L.H."/>
            <person name="Alamgir A."/>
            <person name="Owens N."/>
            <person name="Weber N.D."/>
            <person name="Virtaneva K."/>
            <person name="Barbian K."/>
            <person name="Babar A."/>
            <person name="Rosenke K."/>
        </authorList>
    </citation>
    <scope>NUCLEOTIDE SEQUENCE [LARGE SCALE GENOMIC DNA]</scope>
    <source>
        <strain evidence="1 2">IFM 0406</strain>
    </source>
</reference>
<evidence type="ECO:0000313" key="1">
    <source>
        <dbReference type="EMBL" id="KZM68816.1"/>
    </source>
</evidence>
<organism evidence="1 2">
    <name type="scientific">Nocardia terpenica</name>
    <dbReference type="NCBI Taxonomy" id="455432"/>
    <lineage>
        <taxon>Bacteria</taxon>
        <taxon>Bacillati</taxon>
        <taxon>Actinomycetota</taxon>
        <taxon>Actinomycetes</taxon>
        <taxon>Mycobacteriales</taxon>
        <taxon>Nocardiaceae</taxon>
        <taxon>Nocardia</taxon>
    </lineage>
</organism>
<dbReference type="AlphaFoldDB" id="A0A164HU57"/>
<name>A0A164HU57_9NOCA</name>
<protein>
    <submittedName>
        <fullName evidence="1">Uncharacterized protein</fullName>
    </submittedName>
</protein>
<proteinExistence type="predicted"/>
<dbReference type="RefSeq" id="WP_156674090.1">
    <property type="nucleotide sequence ID" value="NZ_JABMCZ010000002.1"/>
</dbReference>
<dbReference type="OrthoDB" id="5194430at2"/>
<accession>A0A164HU57</accession>
<dbReference type="EMBL" id="LWGR01000021">
    <property type="protein sequence ID" value="KZM68816.1"/>
    <property type="molecule type" value="Genomic_DNA"/>
</dbReference>
<comment type="caution">
    <text evidence="1">The sequence shown here is derived from an EMBL/GenBank/DDBJ whole genome shotgun (WGS) entry which is preliminary data.</text>
</comment>
<evidence type="ECO:0000313" key="2">
    <source>
        <dbReference type="Proteomes" id="UP000076512"/>
    </source>
</evidence>
<dbReference type="Proteomes" id="UP000076512">
    <property type="component" value="Unassembled WGS sequence"/>
</dbReference>
<gene>
    <name evidence="1" type="ORF">AWN90_13565</name>
</gene>